<evidence type="ECO:0000313" key="1">
    <source>
        <dbReference type="EMBL" id="QEC65476.1"/>
    </source>
</evidence>
<dbReference type="KEGG" id="mgin:FRZ54_23860"/>
<evidence type="ECO:0000313" key="2">
    <source>
        <dbReference type="Proteomes" id="UP000321479"/>
    </source>
</evidence>
<dbReference type="RefSeq" id="WP_147034301.1">
    <property type="nucleotide sequence ID" value="NZ_CP042436.1"/>
</dbReference>
<evidence type="ECO:0008006" key="3">
    <source>
        <dbReference type="Google" id="ProtNLM"/>
    </source>
</evidence>
<organism evidence="1 2">
    <name type="scientific">Mucilaginibacter ginsenosidivorans</name>
    <dbReference type="NCBI Taxonomy" id="398053"/>
    <lineage>
        <taxon>Bacteria</taxon>
        <taxon>Pseudomonadati</taxon>
        <taxon>Bacteroidota</taxon>
        <taxon>Sphingobacteriia</taxon>
        <taxon>Sphingobacteriales</taxon>
        <taxon>Sphingobacteriaceae</taxon>
        <taxon>Mucilaginibacter</taxon>
    </lineage>
</organism>
<dbReference type="OrthoDB" id="101122at2"/>
<gene>
    <name evidence="1" type="ORF">FRZ54_23860</name>
</gene>
<accession>A0A5B8V4G5</accession>
<proteinExistence type="predicted"/>
<name>A0A5B8V4G5_9SPHI</name>
<protein>
    <recommendedName>
        <fullName evidence="3">T9SS type A sorting domain-containing protein</fullName>
    </recommendedName>
</protein>
<dbReference type="Proteomes" id="UP000321479">
    <property type="component" value="Chromosome"/>
</dbReference>
<keyword evidence="2" id="KW-1185">Reference proteome</keyword>
<sequence length="1476" mass="153374">MKILKKPLLIISLLSFVFVLLGMSTYAQTTYDWVGNAASGSKNDWTNPGNWQSTTGGVTTSPATDYPGHIGATEGVAVYIGINITQHGNGQPIITAGTTINIASLDFGDNFVPQSSITGNASTAWSIVLLINGNLNISGAFTQRASSNYNPANISTTGIYERPVFNYISTNTGQPGTMTCGSFIIGDGTLPSVDNIINTTQMKMGNNATGGSLTLNVLGDFILYSPARLDVSNKVVAESLAEFSFAAGTINLYGQIKMIDVSNPIVPYNYAATNYQPLAFFSIDGFSTTTDNPVLNLYNASPLNIQTGDNNNKVDFYNVSNGAIGGTLTVNFKGTDPTQDIPVYLAGNTQQYNFIDRFYTLTNVIATTNSLAGGSGYVDGIYTNVPLTGGSGKGALANITVSGGSVTGFTLNTSGYGGGYAVGNTLSASNANLGGSGSGFSVNVASITGSFTYGGIYGNIVFSGSGTKKVNASTGGTFSVIGDFTLASGTETVDITTNNPNLTIGGNYSSASGTTLFKNNSNALTISGTTSNGGLFTHSGTGGVTFTGTFTNTSTGTYNQSGSGAVTANNVVSNSGTYTQSGSGAAAFNAAFTSTGTGIYNHSGTGTFTALSTTNNAGTFNQSATSLAYFQGAVTNSGTVNLTGSGALTNANTTSNTGLYNSNGGGLLTFSSTATNSGSGSITQNSTGTILFSAVFNNSSAGSTFTQTSNGTTTFASDVNNSGTITHGSGAISVAGTYTNNAGGKLILGSGDFTFTGDYTNNGTFTAGTGNAIFSSTGVQHMKDGSANGTVFNKVSFSGDANKNMQSGHFYVSPSGIMTLSGTQTHVVSNASYNLTFMSDVNSSATVAAIPNNCSVNGPVTVQRYVTASRSYRLVSSPVADTTALGTAITDSYGNKIYSVNYLRTNTYITGSGGGVDKVGNPTLYLYRENLIPSNATFTGGNFRGISDLSASPNYTLDIDGGPFNIPIGNGYLFYFRGSRKQASLATLTTAGAPATTDTLNAVGALNQGTVNVHYWYTPSSAALMYSTVSGNPGIEGFNLVGNPYASSIDWDKFSNSNSAFSIYGPGLSPIIAMLNPTGQTASGNYGYYDPTIPAGTNNATHIVPSGVGFFVQASPAGANTLRFSETAKVNTQVVTPNLFMGKPPVANQPTPYIHLKVAIDSANSDETIIAFNAASKTGYDLMEDARYRASTGKVMLASISDDNVALAINHLPLSKGAIPLKLSAITGNYTINVKHLSGIPEIYAVWLKDAFTKDSVNLRTTATYSFSVNTADTATLGSKRFSIVIGTDPANAYQLLTFTGEQVGNSKHVELDWTTKNEQNYTHFTVERSNDNGKTFEVVGGMLSNGAGAYSLTDKNAINGDNLYRLKQEDITNTITYSNVVDISITGDKGNHDRLTCYPNPAINNISISIPVKTQGKSTYDLRITNSAGIVVKYAVLTDPSWQGSVGHFLTGTYLIQVIDKKNNSVIGQTKFVKL</sequence>
<reference evidence="1 2" key="1">
    <citation type="journal article" date="2017" name="Curr. Microbiol.">
        <title>Mucilaginibacter ginsenosidivorans sp. nov., Isolated from Soil of Ginseng Field.</title>
        <authorList>
            <person name="Kim M.M."/>
            <person name="Siddiqi M.Z."/>
            <person name="Im W.T."/>
        </authorList>
    </citation>
    <scope>NUCLEOTIDE SEQUENCE [LARGE SCALE GENOMIC DNA]</scope>
    <source>
        <strain evidence="1 2">Gsoil 3017</strain>
    </source>
</reference>
<dbReference type="EMBL" id="CP042436">
    <property type="protein sequence ID" value="QEC65476.1"/>
    <property type="molecule type" value="Genomic_DNA"/>
</dbReference>